<feature type="active site" description="Proton acceptor" evidence="4">
    <location>
        <position position="207"/>
    </location>
</feature>
<evidence type="ECO:0000256" key="1">
    <source>
        <dbReference type="ARBA" id="ARBA00022801"/>
    </source>
</evidence>
<dbReference type="Proteomes" id="UP001597241">
    <property type="component" value="Unassembled WGS sequence"/>
</dbReference>
<accession>A0ABW3WNU3</accession>
<organism evidence="7 8">
    <name type="scientific">Lutibacter holmesii</name>
    <dbReference type="NCBI Taxonomy" id="1137985"/>
    <lineage>
        <taxon>Bacteria</taxon>
        <taxon>Pseudomonadati</taxon>
        <taxon>Bacteroidota</taxon>
        <taxon>Flavobacteriia</taxon>
        <taxon>Flavobacteriales</taxon>
        <taxon>Flavobacteriaceae</taxon>
        <taxon>Lutibacter</taxon>
    </lineage>
</organism>
<dbReference type="PROSITE" id="PS51635">
    <property type="entry name" value="PNPLA"/>
    <property type="match status" value="1"/>
</dbReference>
<dbReference type="PANTHER" id="PTHR14226:SF76">
    <property type="entry name" value="NTE FAMILY PROTEIN RSSA"/>
    <property type="match status" value="1"/>
</dbReference>
<dbReference type="InterPro" id="IPR016035">
    <property type="entry name" value="Acyl_Trfase/lysoPLipase"/>
</dbReference>
<feature type="active site" description="Nucleophile" evidence="4">
    <location>
        <position position="63"/>
    </location>
</feature>
<feature type="signal peptide" evidence="5">
    <location>
        <begin position="1"/>
        <end position="21"/>
    </location>
</feature>
<evidence type="ECO:0000256" key="3">
    <source>
        <dbReference type="ARBA" id="ARBA00023098"/>
    </source>
</evidence>
<protein>
    <submittedName>
        <fullName evidence="7">Patatin-like phospholipase family protein</fullName>
    </submittedName>
</protein>
<keyword evidence="3 4" id="KW-0443">Lipid metabolism</keyword>
<evidence type="ECO:0000259" key="6">
    <source>
        <dbReference type="PROSITE" id="PS51635"/>
    </source>
</evidence>
<evidence type="ECO:0000256" key="4">
    <source>
        <dbReference type="PROSITE-ProRule" id="PRU01161"/>
    </source>
</evidence>
<dbReference type="PANTHER" id="PTHR14226">
    <property type="entry name" value="NEUROPATHY TARGET ESTERASE/SWISS CHEESE D.MELANOGASTER"/>
    <property type="match status" value="1"/>
</dbReference>
<keyword evidence="2 4" id="KW-0442">Lipid degradation</keyword>
<evidence type="ECO:0000256" key="5">
    <source>
        <dbReference type="SAM" id="SignalP"/>
    </source>
</evidence>
<feature type="short sequence motif" description="DGA/G" evidence="4">
    <location>
        <begin position="207"/>
        <end position="209"/>
    </location>
</feature>
<feature type="chain" id="PRO_5045497529" evidence="5">
    <location>
        <begin position="22"/>
        <end position="770"/>
    </location>
</feature>
<feature type="domain" description="PNPLA" evidence="6">
    <location>
        <begin position="30"/>
        <end position="220"/>
    </location>
</feature>
<dbReference type="Pfam" id="PF19143">
    <property type="entry name" value="Omp85_2"/>
    <property type="match status" value="1"/>
</dbReference>
<keyword evidence="5" id="KW-0732">Signal</keyword>
<dbReference type="InterPro" id="IPR050301">
    <property type="entry name" value="NTE"/>
</dbReference>
<comment type="caution">
    <text evidence="7">The sequence shown here is derived from an EMBL/GenBank/DDBJ whole genome shotgun (WGS) entry which is preliminary data.</text>
</comment>
<name>A0ABW3WNU3_9FLAO</name>
<dbReference type="Pfam" id="PF01734">
    <property type="entry name" value="Patatin"/>
    <property type="match status" value="1"/>
</dbReference>
<reference evidence="8" key="1">
    <citation type="journal article" date="2019" name="Int. J. Syst. Evol. Microbiol.">
        <title>The Global Catalogue of Microorganisms (GCM) 10K type strain sequencing project: providing services to taxonomists for standard genome sequencing and annotation.</title>
        <authorList>
            <consortium name="The Broad Institute Genomics Platform"/>
            <consortium name="The Broad Institute Genome Sequencing Center for Infectious Disease"/>
            <person name="Wu L."/>
            <person name="Ma J."/>
        </authorList>
    </citation>
    <scope>NUCLEOTIDE SEQUENCE [LARGE SCALE GENOMIC DNA]</scope>
    <source>
        <strain evidence="8">CCUG 62221</strain>
    </source>
</reference>
<feature type="short sequence motif" description="GXGXXG" evidence="4">
    <location>
        <begin position="34"/>
        <end position="39"/>
    </location>
</feature>
<dbReference type="EMBL" id="JBHTMV010000004">
    <property type="protein sequence ID" value="MFD1294080.1"/>
    <property type="molecule type" value="Genomic_DNA"/>
</dbReference>
<keyword evidence="1 4" id="KW-0378">Hydrolase</keyword>
<proteinExistence type="predicted"/>
<dbReference type="CDD" id="cd07205">
    <property type="entry name" value="Pat_PNPLA6_PNPLA7_NTE1_like"/>
    <property type="match status" value="1"/>
</dbReference>
<dbReference type="InterPro" id="IPR002641">
    <property type="entry name" value="PNPLA_dom"/>
</dbReference>
<dbReference type="SUPFAM" id="SSF52151">
    <property type="entry name" value="FabD/lysophospholipase-like"/>
    <property type="match status" value="1"/>
</dbReference>
<evidence type="ECO:0000256" key="2">
    <source>
        <dbReference type="ARBA" id="ARBA00022963"/>
    </source>
</evidence>
<gene>
    <name evidence="7" type="ORF">ACFQ5N_09565</name>
</gene>
<keyword evidence="8" id="KW-1185">Reference proteome</keyword>
<dbReference type="InterPro" id="IPR043864">
    <property type="entry name" value="Omp85-like_dom"/>
</dbReference>
<dbReference type="RefSeq" id="WP_386809273.1">
    <property type="nucleotide sequence ID" value="NZ_JBHTMV010000004.1"/>
</dbReference>
<feature type="short sequence motif" description="GXSXG" evidence="4">
    <location>
        <begin position="61"/>
        <end position="65"/>
    </location>
</feature>
<dbReference type="Gene3D" id="3.40.1090.10">
    <property type="entry name" value="Cytosolic phospholipase A2 catalytic domain"/>
    <property type="match status" value="2"/>
</dbReference>
<evidence type="ECO:0000313" key="7">
    <source>
        <dbReference type="EMBL" id="MFD1294080.1"/>
    </source>
</evidence>
<sequence length="770" mass="85929">MKLSKLLLFTFLISVPFITFSQETKPKVVLVLSGGGAKGVAHIPTLQALDSLGIVPDLIIGTSMGSIVGGLYAAGYSGDSIANIANHTDWDDLLGGGILLSDVSVEEKSEFNRYVADFDLVKGKPKVSSGIINDQNLREFLSVLTYPVYNIIDFDELPIPYRAMATDIVNGKELVIDKGSLMIAMRASMSIPSVFEPVPYGETLLVDGGVLNNFPTDIAKELGADIIIGSDVGGGLAPIEELDNIPNILFQTGMLSSNLKNPVNQSNCNILIDHTQNLTYSTGDFANSKEIYAQGKIATNTQLTNLVALAQQLKPYKSKPHSLPKVPKLFKIDTIHYTGISKANIEMVKARANIKTNTAYTTNDLIKSVNQAMGTQLFKQITFSSLALKDKKGISFKGFEKSKHQVKGSLHYDTYRGVGLIANYTGRNVIGNSSRLLFSIDIAEQPRLRLQYQKNFGKYKSMWWRSEFFTERLQQRVFIDGNIADRMRYRFYQFNNEINKNLNSLHSYIGGGIKYQFTNLKPINDPLYNSNVLDLYDYKFNNLELYTQYIFNNLNTVFYATNGNRFNATVNRSILHKTNIQFIEHPESNQKGNTNGFTKVSLDFEKRIPFKNKITGIFGATVGLTFEDYLQQNQVSFTDFGYAAKFFVGGTMINPRSGSFTFPGLQEDELNVSQFLKLNVAAQFNPANKLYFTPHLNIASVGFQDFNEYIKEAFSPNGNWSESTNTSTLFSTGITAAYHSYLGPITFDVSYVNDINKIRVFFSMGLVLNR</sequence>
<evidence type="ECO:0000313" key="8">
    <source>
        <dbReference type="Proteomes" id="UP001597241"/>
    </source>
</evidence>